<dbReference type="Proteomes" id="UP000218418">
    <property type="component" value="Chromosome"/>
</dbReference>
<evidence type="ECO:0000313" key="2">
    <source>
        <dbReference type="EMBL" id="BAY81920.1"/>
    </source>
</evidence>
<keyword evidence="1" id="KW-0732">Signal</keyword>
<feature type="signal peptide" evidence="1">
    <location>
        <begin position="1"/>
        <end position="20"/>
    </location>
</feature>
<sequence length="256" mass="27431">MKRRQLMGYAGAGLAGALFANNGSSLRVNAQSGGSLSIKWLGHTSFAFTGGGTRVLVNPFRTVGCTAGYRPPNITADLVLISSQLLDEGAVEGLPKQTKLMYQPGVYPFKGIKFQGIAIDHDRVGGKRFGINTAWRWKQAGLNILHLGGAAAPISMEQKILMGRPDVLLVPVGGSAKAYNAEEARKAIQVLNPKLVVPTHYRTQAADNNNCDIAPLDDFLTVMGGMEVRRSNSDTISLSPGNLPENSAIQVFSYNF</sequence>
<organism evidence="2 3">
    <name type="scientific">Calothrix parasitica NIES-267</name>
    <dbReference type="NCBI Taxonomy" id="1973488"/>
    <lineage>
        <taxon>Bacteria</taxon>
        <taxon>Bacillati</taxon>
        <taxon>Cyanobacteriota</taxon>
        <taxon>Cyanophyceae</taxon>
        <taxon>Nostocales</taxon>
        <taxon>Calotrichaceae</taxon>
        <taxon>Calothrix</taxon>
    </lineage>
</organism>
<name>A0A1Z4LL00_9CYAN</name>
<protein>
    <recommendedName>
        <fullName evidence="4">Zn-dependent hydrolase of the beta-lactamase fold-like protein</fullName>
    </recommendedName>
</protein>
<dbReference type="PANTHER" id="PTHR39189">
    <property type="entry name" value="UPF0173 METAL-DEPENDENT HYDROLASE YTKL"/>
    <property type="match status" value="1"/>
</dbReference>
<evidence type="ECO:0000256" key="1">
    <source>
        <dbReference type="SAM" id="SignalP"/>
    </source>
</evidence>
<dbReference type="Gene3D" id="3.60.15.10">
    <property type="entry name" value="Ribonuclease Z/Hydroxyacylglutathione hydrolase-like"/>
    <property type="match status" value="1"/>
</dbReference>
<proteinExistence type="predicted"/>
<accession>A0A1Z4LL00</accession>
<dbReference type="EMBL" id="AP018227">
    <property type="protein sequence ID" value="BAY81920.1"/>
    <property type="molecule type" value="Genomic_DNA"/>
</dbReference>
<dbReference type="AlphaFoldDB" id="A0A1Z4LL00"/>
<keyword evidence="3" id="KW-1185">Reference proteome</keyword>
<dbReference type="InterPro" id="IPR036866">
    <property type="entry name" value="RibonucZ/Hydroxyglut_hydro"/>
</dbReference>
<evidence type="ECO:0000313" key="3">
    <source>
        <dbReference type="Proteomes" id="UP000218418"/>
    </source>
</evidence>
<reference evidence="2 3" key="1">
    <citation type="submission" date="2017-06" db="EMBL/GenBank/DDBJ databases">
        <title>Genome sequencing of cyanobaciteial culture collection at National Institute for Environmental Studies (NIES).</title>
        <authorList>
            <person name="Hirose Y."/>
            <person name="Shimura Y."/>
            <person name="Fujisawa T."/>
            <person name="Nakamura Y."/>
            <person name="Kawachi M."/>
        </authorList>
    </citation>
    <scope>NUCLEOTIDE SEQUENCE [LARGE SCALE GENOMIC DNA]</scope>
    <source>
        <strain evidence="2 3">NIES-267</strain>
    </source>
</reference>
<feature type="chain" id="PRO_5012080071" description="Zn-dependent hydrolase of the beta-lactamase fold-like protein" evidence="1">
    <location>
        <begin position="21"/>
        <end position="256"/>
    </location>
</feature>
<dbReference type="PANTHER" id="PTHR39189:SF1">
    <property type="entry name" value="UPF0173 METAL-DEPENDENT HYDROLASE YTKL"/>
    <property type="match status" value="1"/>
</dbReference>
<dbReference type="OrthoDB" id="9789133at2"/>
<evidence type="ECO:0008006" key="4">
    <source>
        <dbReference type="Google" id="ProtNLM"/>
    </source>
</evidence>
<dbReference type="Pfam" id="PF13483">
    <property type="entry name" value="Lactamase_B_3"/>
    <property type="match status" value="1"/>
</dbReference>
<dbReference type="SUPFAM" id="SSF56281">
    <property type="entry name" value="Metallo-hydrolase/oxidoreductase"/>
    <property type="match status" value="1"/>
</dbReference>
<gene>
    <name evidence="2" type="ORF">NIES267_13980</name>
</gene>